<proteinExistence type="predicted"/>
<dbReference type="AlphaFoldDB" id="A0A645GAQ0"/>
<dbReference type="EMBL" id="VSSQ01068824">
    <property type="protein sequence ID" value="MPN20963.1"/>
    <property type="molecule type" value="Genomic_DNA"/>
</dbReference>
<gene>
    <name evidence="1" type="ORF">SDC9_168342</name>
</gene>
<reference evidence="1" key="1">
    <citation type="submission" date="2019-08" db="EMBL/GenBank/DDBJ databases">
        <authorList>
            <person name="Kucharzyk K."/>
            <person name="Murdoch R.W."/>
            <person name="Higgins S."/>
            <person name="Loffler F."/>
        </authorList>
    </citation>
    <scope>NUCLEOTIDE SEQUENCE</scope>
</reference>
<protein>
    <submittedName>
        <fullName evidence="1">Uncharacterized protein</fullName>
    </submittedName>
</protein>
<evidence type="ECO:0000313" key="1">
    <source>
        <dbReference type="EMBL" id="MPN20963.1"/>
    </source>
</evidence>
<accession>A0A645GAQ0</accession>
<organism evidence="1">
    <name type="scientific">bioreactor metagenome</name>
    <dbReference type="NCBI Taxonomy" id="1076179"/>
    <lineage>
        <taxon>unclassified sequences</taxon>
        <taxon>metagenomes</taxon>
        <taxon>ecological metagenomes</taxon>
    </lineage>
</organism>
<sequence length="122" mass="13572">MRDLDAVRYGITTLEQLAAAHTKFDWESVANCIAYRLQNLSGKAQTVFKAATVLISPLVKIRGQKLINQPTVPAMHHQHFKACAFSQRSSIAISLDNITNLIRRKCFNHNSVRPDTIAGAIL</sequence>
<comment type="caution">
    <text evidence="1">The sequence shown here is derived from an EMBL/GenBank/DDBJ whole genome shotgun (WGS) entry which is preliminary data.</text>
</comment>
<name>A0A645GAQ0_9ZZZZ</name>